<feature type="transmembrane region" description="Helical" evidence="1">
    <location>
        <begin position="50"/>
        <end position="71"/>
    </location>
</feature>
<keyword evidence="1" id="KW-1133">Transmembrane helix</keyword>
<feature type="transmembrane region" description="Helical" evidence="1">
    <location>
        <begin position="223"/>
        <end position="243"/>
    </location>
</feature>
<dbReference type="Pfam" id="PF06724">
    <property type="entry name" value="DUF1206"/>
    <property type="match status" value="3"/>
</dbReference>
<gene>
    <name evidence="3" type="ORF">J7S20_11685</name>
</gene>
<dbReference type="RefSeq" id="WP_284054410.1">
    <property type="nucleotide sequence ID" value="NZ_JAGRQC010000003.1"/>
</dbReference>
<feature type="transmembrane region" description="Helical" evidence="1">
    <location>
        <begin position="12"/>
        <end position="30"/>
    </location>
</feature>
<name>A0A8T4IDS1_9SPHN</name>
<evidence type="ECO:0000259" key="2">
    <source>
        <dbReference type="Pfam" id="PF06724"/>
    </source>
</evidence>
<protein>
    <submittedName>
        <fullName evidence="3">DUF1206 domain-containing protein</fullName>
    </submittedName>
</protein>
<organism evidence="3 4">
    <name type="scientific">Stakelama marina</name>
    <dbReference type="NCBI Taxonomy" id="2826939"/>
    <lineage>
        <taxon>Bacteria</taxon>
        <taxon>Pseudomonadati</taxon>
        <taxon>Pseudomonadota</taxon>
        <taxon>Alphaproteobacteria</taxon>
        <taxon>Sphingomonadales</taxon>
        <taxon>Sphingomonadaceae</taxon>
        <taxon>Stakelama</taxon>
    </lineage>
</organism>
<feature type="transmembrane region" description="Helical" evidence="1">
    <location>
        <begin position="91"/>
        <end position="112"/>
    </location>
</feature>
<accession>A0A8T4IDS1</accession>
<dbReference type="Proteomes" id="UP000676996">
    <property type="component" value="Unassembled WGS sequence"/>
</dbReference>
<keyword evidence="4" id="KW-1185">Reference proteome</keyword>
<feature type="domain" description="DUF1206" evidence="2">
    <location>
        <begin position="91"/>
        <end position="160"/>
    </location>
</feature>
<feature type="domain" description="DUF1206" evidence="2">
    <location>
        <begin position="13"/>
        <end position="74"/>
    </location>
</feature>
<feature type="transmembrane region" description="Helical" evidence="1">
    <location>
        <begin position="132"/>
        <end position="156"/>
    </location>
</feature>
<feature type="transmembrane region" description="Helical" evidence="1">
    <location>
        <begin position="177"/>
        <end position="198"/>
    </location>
</feature>
<sequence length="259" mass="27681">MERIARLEHLARAGYVARAIVYFMLGYLTLATAQTEGTTTVLDDIHNLPAGTVVLVATGIGLIGYGIFRAYGAILDIEGNGTDFEGIGKRIGHIASGIAHLILAYLAIRLAFGHSSAASGNGGNQAASTVMSFTGGQIVLGLVGIGFALAAFDQAVRAVTAKFMSLLEARTPHWAEIVGRIGFAARAVVFAVLAWKIIGAAWKRHADQIGFQAALEALRDISWLYYSVAAGLLVFGIFSLVMARYRAIRDHHVIDRLLR</sequence>
<keyword evidence="1" id="KW-0472">Membrane</keyword>
<evidence type="ECO:0000256" key="1">
    <source>
        <dbReference type="SAM" id="Phobius"/>
    </source>
</evidence>
<keyword evidence="1" id="KW-0812">Transmembrane</keyword>
<evidence type="ECO:0000313" key="3">
    <source>
        <dbReference type="EMBL" id="MBR0553168.1"/>
    </source>
</evidence>
<dbReference type="AlphaFoldDB" id="A0A8T4IDS1"/>
<comment type="caution">
    <text evidence="3">The sequence shown here is derived from an EMBL/GenBank/DDBJ whole genome shotgun (WGS) entry which is preliminary data.</text>
</comment>
<feature type="domain" description="DUF1206" evidence="2">
    <location>
        <begin position="181"/>
        <end position="246"/>
    </location>
</feature>
<reference evidence="3" key="1">
    <citation type="submission" date="2021-04" db="EMBL/GenBank/DDBJ databases">
        <title>Ouciella asimina sp. nov., isolated from the surface seawater in the hydrothermal field of Okinawa Trough.</title>
        <authorList>
            <person name="Shuang W."/>
        </authorList>
    </citation>
    <scope>NUCLEOTIDE SEQUENCE</scope>
    <source>
        <strain evidence="3">LXI357</strain>
    </source>
</reference>
<evidence type="ECO:0000313" key="4">
    <source>
        <dbReference type="Proteomes" id="UP000676996"/>
    </source>
</evidence>
<dbReference type="EMBL" id="JAGRQC010000003">
    <property type="protein sequence ID" value="MBR0553168.1"/>
    <property type="molecule type" value="Genomic_DNA"/>
</dbReference>
<proteinExistence type="predicted"/>
<dbReference type="InterPro" id="IPR009597">
    <property type="entry name" value="DUF1206"/>
</dbReference>